<evidence type="ECO:0000313" key="4">
    <source>
        <dbReference type="Proteomes" id="UP000253370"/>
    </source>
</evidence>
<dbReference type="AlphaFoldDB" id="A0A365UAS4"/>
<keyword evidence="3" id="KW-0255">Endonuclease</keyword>
<comment type="caution">
    <text evidence="3">The sequence shown here is derived from an EMBL/GenBank/DDBJ whole genome shotgun (WGS) entry which is preliminary data.</text>
</comment>
<evidence type="ECO:0000256" key="1">
    <source>
        <dbReference type="SAM" id="MobiDB-lite"/>
    </source>
</evidence>
<dbReference type="GO" id="GO:0004519">
    <property type="term" value="F:endonuclease activity"/>
    <property type="evidence" value="ECO:0007669"/>
    <property type="project" value="UniProtKB-KW"/>
</dbReference>
<reference evidence="3 4" key="1">
    <citation type="submission" date="2018-07" db="EMBL/GenBank/DDBJ databases">
        <title>Rhodosalinus sp. strain E84T genomic sequence and assembly.</title>
        <authorList>
            <person name="Liu Z.-W."/>
            <person name="Lu D.-C."/>
        </authorList>
    </citation>
    <scope>NUCLEOTIDE SEQUENCE [LARGE SCALE GENOMIC DNA]</scope>
    <source>
        <strain evidence="3 4">E84</strain>
    </source>
</reference>
<keyword evidence="3" id="KW-0540">Nuclease</keyword>
<dbReference type="InterPro" id="IPR036691">
    <property type="entry name" value="Endo/exonu/phosph_ase_sf"/>
</dbReference>
<sequence>MGLSSGEHDHARHRTVPRGRDDRVAQAPRHRATGTGTRAGLIALTLAFWAAGCAAETLRVATFGAALSRDGPGLLLRDIDRGDTQARAAAQVVAAAAPDILLLTDFDYDYEGRALEAFAQMVAEAGHPLPHRFARRPNAGMATGLDLDGDGRRGEAEDAQGWGRFAGDGGMAILSRHPIDAAASRDFSDLPWAELPDSLAPGADLSAEALDAQRLSSNGHWAVTLRPEGAAPITLLVFDATPPVFDGPEDRNGRRNADEIRFWRLFLDGAFGSPPGDRFVLLGNANLDPVDGEGRHDAIRALLADPRLQDPRPMSGGGRAAANPEHRGDPALDTADWDDPVPGNLRVDYVLPSADWRVTGAGVVWPEAGPLRAAVEAAGRHRLVWADIAPEG</sequence>
<gene>
    <name evidence="3" type="ORF">DRV85_07350</name>
</gene>
<keyword evidence="3" id="KW-0378">Hydrolase</keyword>
<dbReference type="OrthoDB" id="292013at2"/>
<dbReference type="Pfam" id="PF03372">
    <property type="entry name" value="Exo_endo_phos"/>
    <property type="match status" value="1"/>
</dbReference>
<feature type="domain" description="Endonuclease/exonuclease/phosphatase" evidence="2">
    <location>
        <begin position="78"/>
        <end position="368"/>
    </location>
</feature>
<protein>
    <submittedName>
        <fullName evidence="3">Endonuclease/exonuclease/phosphatase family protein</fullName>
    </submittedName>
</protein>
<keyword evidence="4" id="KW-1185">Reference proteome</keyword>
<name>A0A365UAS4_9RHOB</name>
<dbReference type="GO" id="GO:0004527">
    <property type="term" value="F:exonuclease activity"/>
    <property type="evidence" value="ECO:0007669"/>
    <property type="project" value="UniProtKB-KW"/>
</dbReference>
<evidence type="ECO:0000313" key="3">
    <source>
        <dbReference type="EMBL" id="RBI85548.1"/>
    </source>
</evidence>
<dbReference type="SUPFAM" id="SSF56219">
    <property type="entry name" value="DNase I-like"/>
    <property type="match status" value="1"/>
</dbReference>
<dbReference type="EMBL" id="QNTQ01000006">
    <property type="protein sequence ID" value="RBI85548.1"/>
    <property type="molecule type" value="Genomic_DNA"/>
</dbReference>
<dbReference type="InterPro" id="IPR005135">
    <property type="entry name" value="Endo/exonuclease/phosphatase"/>
</dbReference>
<feature type="compositionally biased region" description="Basic and acidic residues" evidence="1">
    <location>
        <begin position="1"/>
        <end position="10"/>
    </location>
</feature>
<feature type="region of interest" description="Disordered" evidence="1">
    <location>
        <begin position="306"/>
        <end position="338"/>
    </location>
</feature>
<proteinExistence type="predicted"/>
<feature type="region of interest" description="Disordered" evidence="1">
    <location>
        <begin position="1"/>
        <end position="32"/>
    </location>
</feature>
<dbReference type="Proteomes" id="UP000253370">
    <property type="component" value="Unassembled WGS sequence"/>
</dbReference>
<dbReference type="Gene3D" id="3.60.10.10">
    <property type="entry name" value="Endonuclease/exonuclease/phosphatase"/>
    <property type="match status" value="1"/>
</dbReference>
<accession>A0A365UAS4</accession>
<evidence type="ECO:0000259" key="2">
    <source>
        <dbReference type="Pfam" id="PF03372"/>
    </source>
</evidence>
<organism evidence="3 4">
    <name type="scientific">Rhodosalinus halophilus</name>
    <dbReference type="NCBI Taxonomy" id="2259333"/>
    <lineage>
        <taxon>Bacteria</taxon>
        <taxon>Pseudomonadati</taxon>
        <taxon>Pseudomonadota</taxon>
        <taxon>Alphaproteobacteria</taxon>
        <taxon>Rhodobacterales</taxon>
        <taxon>Paracoccaceae</taxon>
        <taxon>Rhodosalinus</taxon>
    </lineage>
</organism>
<keyword evidence="3" id="KW-0269">Exonuclease</keyword>